<proteinExistence type="inferred from homology"/>
<keyword evidence="6" id="KW-0238">DNA-binding</keyword>
<dbReference type="AlphaFoldDB" id="A0A381PLV5"/>
<keyword evidence="4" id="KW-0347">Helicase</keyword>
<dbReference type="InterPro" id="IPR013986">
    <property type="entry name" value="DExx_box_DNA_helicase_dom_sf"/>
</dbReference>
<dbReference type="GO" id="GO:0033202">
    <property type="term" value="C:DNA helicase complex"/>
    <property type="evidence" value="ECO:0007669"/>
    <property type="project" value="TreeGrafter"/>
</dbReference>
<feature type="domain" description="UvrD-like helicase C-terminal" evidence="13">
    <location>
        <begin position="284"/>
        <end position="558"/>
    </location>
</feature>
<accession>A0A381PLV5</accession>
<evidence type="ECO:0000256" key="1">
    <source>
        <dbReference type="ARBA" id="ARBA00009922"/>
    </source>
</evidence>
<evidence type="ECO:0000256" key="4">
    <source>
        <dbReference type="ARBA" id="ARBA00022806"/>
    </source>
</evidence>
<evidence type="ECO:0000256" key="10">
    <source>
        <dbReference type="ARBA" id="ARBA00048988"/>
    </source>
</evidence>
<dbReference type="InterPro" id="IPR027417">
    <property type="entry name" value="P-loop_NTPase"/>
</dbReference>
<keyword evidence="3" id="KW-0378">Hydrolase</keyword>
<name>A0A381PLV5_9ZZZZ</name>
<evidence type="ECO:0000256" key="3">
    <source>
        <dbReference type="ARBA" id="ARBA00022801"/>
    </source>
</evidence>
<dbReference type="Pfam" id="PF21196">
    <property type="entry name" value="PcrA_UvrD_tudor"/>
    <property type="match status" value="1"/>
</dbReference>
<evidence type="ECO:0000256" key="9">
    <source>
        <dbReference type="ARBA" id="ARBA00034808"/>
    </source>
</evidence>
<dbReference type="GO" id="GO:0016787">
    <property type="term" value="F:hydrolase activity"/>
    <property type="evidence" value="ECO:0007669"/>
    <property type="project" value="UniProtKB-KW"/>
</dbReference>
<dbReference type="EC" id="5.6.2.4" evidence="9"/>
<evidence type="ECO:0000256" key="2">
    <source>
        <dbReference type="ARBA" id="ARBA00022741"/>
    </source>
</evidence>
<dbReference type="GO" id="GO:0005524">
    <property type="term" value="F:ATP binding"/>
    <property type="evidence" value="ECO:0007669"/>
    <property type="project" value="UniProtKB-KW"/>
</dbReference>
<evidence type="ECO:0000256" key="6">
    <source>
        <dbReference type="ARBA" id="ARBA00023125"/>
    </source>
</evidence>
<organism evidence="14">
    <name type="scientific">marine metagenome</name>
    <dbReference type="NCBI Taxonomy" id="408172"/>
    <lineage>
        <taxon>unclassified sequences</taxon>
        <taxon>metagenomes</taxon>
        <taxon>ecological metagenomes</taxon>
    </lineage>
</organism>
<comment type="similarity">
    <text evidence="1">Belongs to the helicase family. UvrD subfamily.</text>
</comment>
<evidence type="ECO:0000256" key="8">
    <source>
        <dbReference type="ARBA" id="ARBA00034617"/>
    </source>
</evidence>
<dbReference type="Gene3D" id="1.10.486.10">
    <property type="entry name" value="PCRA, domain 4"/>
    <property type="match status" value="1"/>
</dbReference>
<keyword evidence="11" id="KW-0175">Coiled coil</keyword>
<dbReference type="EMBL" id="UINC01001025">
    <property type="protein sequence ID" value="SUZ67920.1"/>
    <property type="molecule type" value="Genomic_DNA"/>
</dbReference>
<dbReference type="Gene3D" id="1.10.10.160">
    <property type="match status" value="1"/>
</dbReference>
<dbReference type="PROSITE" id="PS51217">
    <property type="entry name" value="UVRD_HELICASE_CTER"/>
    <property type="match status" value="1"/>
</dbReference>
<dbReference type="InterPro" id="IPR014017">
    <property type="entry name" value="DNA_helicase_UvrD-like_C"/>
</dbReference>
<dbReference type="SUPFAM" id="SSF52540">
    <property type="entry name" value="P-loop containing nucleoside triphosphate hydrolases"/>
    <property type="match status" value="1"/>
</dbReference>
<dbReference type="GO" id="GO:0005829">
    <property type="term" value="C:cytosol"/>
    <property type="evidence" value="ECO:0007669"/>
    <property type="project" value="TreeGrafter"/>
</dbReference>
<dbReference type="Pfam" id="PF13361">
    <property type="entry name" value="UvrD_C"/>
    <property type="match status" value="1"/>
</dbReference>
<feature type="coiled-coil region" evidence="11">
    <location>
        <begin position="317"/>
        <end position="344"/>
    </location>
</feature>
<dbReference type="PANTHER" id="PTHR11070:SF2">
    <property type="entry name" value="ATP-DEPENDENT DNA HELICASE SRS2"/>
    <property type="match status" value="1"/>
</dbReference>
<dbReference type="InterPro" id="IPR014016">
    <property type="entry name" value="UvrD-like_ATP-bd"/>
</dbReference>
<dbReference type="InterPro" id="IPR000212">
    <property type="entry name" value="DNA_helicase_UvrD/REP"/>
</dbReference>
<dbReference type="CDD" id="cd17932">
    <property type="entry name" value="DEXQc_UvrD"/>
    <property type="match status" value="1"/>
</dbReference>
<dbReference type="GO" id="GO:0000725">
    <property type="term" value="P:recombinational repair"/>
    <property type="evidence" value="ECO:0007669"/>
    <property type="project" value="TreeGrafter"/>
</dbReference>
<protein>
    <recommendedName>
        <fullName evidence="9">DNA 3'-5' helicase</fullName>
        <ecNumber evidence="9">5.6.2.4</ecNumber>
    </recommendedName>
</protein>
<evidence type="ECO:0000313" key="14">
    <source>
        <dbReference type="EMBL" id="SUZ67920.1"/>
    </source>
</evidence>
<comment type="catalytic activity">
    <reaction evidence="10">
        <text>ATP + H2O = ADP + phosphate + H(+)</text>
        <dbReference type="Rhea" id="RHEA:13065"/>
        <dbReference type="ChEBI" id="CHEBI:15377"/>
        <dbReference type="ChEBI" id="CHEBI:15378"/>
        <dbReference type="ChEBI" id="CHEBI:30616"/>
        <dbReference type="ChEBI" id="CHEBI:43474"/>
        <dbReference type="ChEBI" id="CHEBI:456216"/>
        <dbReference type="EC" id="5.6.2.4"/>
    </reaction>
</comment>
<comment type="catalytic activity">
    <reaction evidence="8">
        <text>Couples ATP hydrolysis with the unwinding of duplex DNA by translocating in the 3'-5' direction.</text>
        <dbReference type="EC" id="5.6.2.4"/>
    </reaction>
</comment>
<evidence type="ECO:0000259" key="12">
    <source>
        <dbReference type="PROSITE" id="PS51198"/>
    </source>
</evidence>
<keyword evidence="7" id="KW-0413">Isomerase</keyword>
<evidence type="ECO:0000256" key="7">
    <source>
        <dbReference type="ARBA" id="ARBA00023235"/>
    </source>
</evidence>
<dbReference type="Pfam" id="PF00580">
    <property type="entry name" value="UvrD-helicase"/>
    <property type="match status" value="1"/>
</dbReference>
<keyword evidence="5" id="KW-0067">ATP-binding</keyword>
<dbReference type="GO" id="GO:0003677">
    <property type="term" value="F:DNA binding"/>
    <property type="evidence" value="ECO:0007669"/>
    <property type="project" value="UniProtKB-KW"/>
</dbReference>
<gene>
    <name evidence="14" type="ORF">METZ01_LOCUS20774</name>
</gene>
<dbReference type="PANTHER" id="PTHR11070">
    <property type="entry name" value="UVRD / RECB / PCRA DNA HELICASE FAMILY MEMBER"/>
    <property type="match status" value="1"/>
</dbReference>
<keyword evidence="2" id="KW-0547">Nucleotide-binding</keyword>
<feature type="domain" description="UvrD-like helicase ATP-binding" evidence="12">
    <location>
        <begin position="4"/>
        <end position="283"/>
    </location>
</feature>
<evidence type="ECO:0000256" key="11">
    <source>
        <dbReference type="SAM" id="Coils"/>
    </source>
</evidence>
<dbReference type="Gene3D" id="3.40.50.300">
    <property type="entry name" value="P-loop containing nucleotide triphosphate hydrolases"/>
    <property type="match status" value="2"/>
</dbReference>
<sequence>MSKRNLNKVQKSAVEAFGKPVLIFAGAGSGKTRVLTHKIAHLIENNLVSAKNILAVTFTNKAAQEMKDRVKKLVKGKETVLNIGTFHSICARILRSEIHQLNYTADFSIFDVQDQIALIKVVLEAMGIPKNYVTPREVRHKISYFKNKMIYPNEAVKKAHLVLEKNYANIYKNYQKALFDNNALDFDDLLLLPLEIFKKHPNILEKYRQKWQFILVDEYQDTNKPQFMLMKYLAEEHQQICVVGDDDQSIYGWRGADIRNILDFEKHFGNCEVFKLEKNYRSSAHIVEAAASVVKNNVNRAPKELIPHNGDGEKLGLIETNDEMEEADAVVNALEKEIKLQKRNFSDFVILYRTNSQSRSLEDAFRRSGIPYNIVGGFRFYERKEIKDLIGYLSLIVNPKDTISLRRVINFPPRGIGMKTVDKCVIQAAKKKTEMIEVLNFPEDMGIRGKQADSLTTFHGVIKKYNELLPKLNAGELVRTLVEETGIVKHYRKSSAPEDVERFENIMEFLRSVDEFMMRTPEGNLSQFLEEVSLLTDLDQWNDETNRVTLMTLHAAKGLEFPVVFITGLEDGLFPLYSCLETKEKLEEERRLFYVGLTRAMEKVYLIYANHRRRLGSDDLYGMVSRFVHEMPEEKLEKISFTSALTRKVIGGKPGKYTKTAVSRTVVVFDDFKVGDFVEHAIFGIGKVMALSGQGENQRVGIVFKDGLKKKLVVKFANLKKIEIPQA</sequence>
<dbReference type="PROSITE" id="PS51198">
    <property type="entry name" value="UVRD_HELICASE_ATP_BIND"/>
    <property type="match status" value="1"/>
</dbReference>
<reference evidence="14" key="1">
    <citation type="submission" date="2018-05" db="EMBL/GenBank/DDBJ databases">
        <authorList>
            <person name="Lanie J.A."/>
            <person name="Ng W.-L."/>
            <person name="Kazmierczak K.M."/>
            <person name="Andrzejewski T.M."/>
            <person name="Davidsen T.M."/>
            <person name="Wayne K.J."/>
            <person name="Tettelin H."/>
            <person name="Glass J.I."/>
            <person name="Rusch D."/>
            <person name="Podicherti R."/>
            <person name="Tsui H.-C.T."/>
            <person name="Winkler M.E."/>
        </authorList>
    </citation>
    <scope>NUCLEOTIDE SEQUENCE</scope>
</reference>
<evidence type="ECO:0000259" key="13">
    <source>
        <dbReference type="PROSITE" id="PS51217"/>
    </source>
</evidence>
<dbReference type="GO" id="GO:0043138">
    <property type="term" value="F:3'-5' DNA helicase activity"/>
    <property type="evidence" value="ECO:0007669"/>
    <property type="project" value="UniProtKB-EC"/>
</dbReference>
<evidence type="ECO:0000256" key="5">
    <source>
        <dbReference type="ARBA" id="ARBA00022840"/>
    </source>
</evidence>